<dbReference type="PANTHER" id="PTHR43723:SF1">
    <property type="entry name" value="COBALT TRANSPORT PROTEIN CBIQ"/>
    <property type="match status" value="1"/>
</dbReference>
<organism evidence="6 7">
    <name type="scientific">Isachenkonia alkalipeptolytica</name>
    <dbReference type="NCBI Taxonomy" id="2565777"/>
    <lineage>
        <taxon>Bacteria</taxon>
        <taxon>Bacillati</taxon>
        <taxon>Bacillota</taxon>
        <taxon>Clostridia</taxon>
        <taxon>Eubacteriales</taxon>
        <taxon>Clostridiaceae</taxon>
        <taxon>Isachenkonia</taxon>
    </lineage>
</organism>
<dbReference type="Proteomes" id="UP000449710">
    <property type="component" value="Unassembled WGS sequence"/>
</dbReference>
<sequence>MQMTCNKIREGLGEIIMHLAQIDRISNSTYSYFHKALVGSKVLFTVIMVTAFITSNTIAKGLGLLGVILLSFWIAKVPVRLVLQLALYPAFFSSIFALMEMGNSIPGGLLIIVRAVGAGMTMILLITTTPYTDLFSFLSLWMPMLLVDVFMFTYRGIFILIEKTTNLIKSMRLRGGYYSFNVFKNAKNMVGAIGVIIITSFDMSERMYQIYALRGYKGGIKSDVKLWPLGREDLLMILVGILAVIGVNVL</sequence>
<dbReference type="InterPro" id="IPR052770">
    <property type="entry name" value="Cobalt_transport_CbiQ"/>
</dbReference>
<dbReference type="GO" id="GO:0043190">
    <property type="term" value="C:ATP-binding cassette (ABC) transporter complex"/>
    <property type="evidence" value="ECO:0007669"/>
    <property type="project" value="TreeGrafter"/>
</dbReference>
<dbReference type="GO" id="GO:0006824">
    <property type="term" value="P:cobalt ion transport"/>
    <property type="evidence" value="ECO:0007669"/>
    <property type="project" value="TreeGrafter"/>
</dbReference>
<dbReference type="InterPro" id="IPR003339">
    <property type="entry name" value="ABC/ECF_trnsptr_transmembrane"/>
</dbReference>
<evidence type="ECO:0000313" key="7">
    <source>
        <dbReference type="Proteomes" id="UP000449710"/>
    </source>
</evidence>
<evidence type="ECO:0000256" key="5">
    <source>
        <dbReference type="SAM" id="Phobius"/>
    </source>
</evidence>
<feature type="transmembrane region" description="Helical" evidence="5">
    <location>
        <begin position="111"/>
        <end position="128"/>
    </location>
</feature>
<feature type="transmembrane region" description="Helical" evidence="5">
    <location>
        <begin position="81"/>
        <end position="99"/>
    </location>
</feature>
<dbReference type="Pfam" id="PF02361">
    <property type="entry name" value="CbiQ"/>
    <property type="match status" value="1"/>
</dbReference>
<evidence type="ECO:0000256" key="2">
    <source>
        <dbReference type="ARBA" id="ARBA00022692"/>
    </source>
</evidence>
<protein>
    <recommendedName>
        <fullName evidence="8">Cobalt ECF transporter T component CbiQ</fullName>
    </recommendedName>
</protein>
<dbReference type="PANTHER" id="PTHR43723">
    <property type="entry name" value="COBALT TRANSPORT PROTEIN CBIQ"/>
    <property type="match status" value="1"/>
</dbReference>
<feature type="transmembrane region" description="Helical" evidence="5">
    <location>
        <begin position="42"/>
        <end position="75"/>
    </location>
</feature>
<keyword evidence="3 5" id="KW-1133">Transmembrane helix</keyword>
<keyword evidence="4 5" id="KW-0472">Membrane</keyword>
<dbReference type="AlphaFoldDB" id="A0AA44BGB3"/>
<evidence type="ECO:0000313" key="6">
    <source>
        <dbReference type="EMBL" id="NBG89640.1"/>
    </source>
</evidence>
<feature type="transmembrane region" description="Helical" evidence="5">
    <location>
        <begin position="140"/>
        <end position="161"/>
    </location>
</feature>
<comment type="subcellular location">
    <subcellularLocation>
        <location evidence="1">Membrane</location>
        <topology evidence="1">Multi-pass membrane protein</topology>
    </subcellularLocation>
</comment>
<feature type="transmembrane region" description="Helical" evidence="5">
    <location>
        <begin position="182"/>
        <end position="201"/>
    </location>
</feature>
<accession>A0AA44BGB3</accession>
<dbReference type="EMBL" id="SUMG01000038">
    <property type="protein sequence ID" value="NBG89640.1"/>
    <property type="molecule type" value="Genomic_DNA"/>
</dbReference>
<keyword evidence="2 5" id="KW-0812">Transmembrane</keyword>
<evidence type="ECO:0008006" key="8">
    <source>
        <dbReference type="Google" id="ProtNLM"/>
    </source>
</evidence>
<gene>
    <name evidence="6" type="ORF">ISALK_14235</name>
</gene>
<comment type="caution">
    <text evidence="6">The sequence shown here is derived from an EMBL/GenBank/DDBJ whole genome shotgun (WGS) entry which is preliminary data.</text>
</comment>
<evidence type="ECO:0000256" key="1">
    <source>
        <dbReference type="ARBA" id="ARBA00004141"/>
    </source>
</evidence>
<proteinExistence type="predicted"/>
<feature type="transmembrane region" description="Helical" evidence="5">
    <location>
        <begin position="234"/>
        <end position="249"/>
    </location>
</feature>
<name>A0AA44BGB3_9CLOT</name>
<keyword evidence="7" id="KW-1185">Reference proteome</keyword>
<evidence type="ECO:0000256" key="4">
    <source>
        <dbReference type="ARBA" id="ARBA00023136"/>
    </source>
</evidence>
<evidence type="ECO:0000256" key="3">
    <source>
        <dbReference type="ARBA" id="ARBA00022989"/>
    </source>
</evidence>
<dbReference type="CDD" id="cd16914">
    <property type="entry name" value="EcfT"/>
    <property type="match status" value="1"/>
</dbReference>
<reference evidence="6 7" key="1">
    <citation type="submission" date="2019-04" db="EMBL/GenBank/DDBJ databases">
        <title>Isachenkonia alkalipeptolytica gen. nov. sp. nov. a new anaerobic, alkiliphilic organothrophic bacterium capable to reduce synthesized ferrihydrite isolated from a soda lake.</title>
        <authorList>
            <person name="Toshchakov S.V."/>
            <person name="Zavarzina D.G."/>
            <person name="Zhilina T.N."/>
            <person name="Kostrikina N.A."/>
            <person name="Kublanov I.V."/>
        </authorList>
    </citation>
    <scope>NUCLEOTIDE SEQUENCE [LARGE SCALE GENOMIC DNA]</scope>
    <source>
        <strain evidence="6 7">Z-1701</strain>
    </source>
</reference>